<dbReference type="SUPFAM" id="SSF82693">
    <property type="entry name" value="Multidrug efflux transporter AcrB pore domain, PN1, PN2, PC1 and PC2 subdomains"/>
    <property type="match status" value="3"/>
</dbReference>
<dbReference type="Proteomes" id="UP000636518">
    <property type="component" value="Unassembled WGS sequence"/>
</dbReference>
<dbReference type="Pfam" id="PF00873">
    <property type="entry name" value="ACR_tran"/>
    <property type="match status" value="1"/>
</dbReference>
<feature type="transmembrane region" description="Helical" evidence="2">
    <location>
        <begin position="358"/>
        <end position="379"/>
    </location>
</feature>
<dbReference type="PRINTS" id="PR00702">
    <property type="entry name" value="ACRIFLAVINRP"/>
</dbReference>
<dbReference type="Gene3D" id="3.30.70.1320">
    <property type="entry name" value="Multidrug efflux transporter AcrB pore domain like"/>
    <property type="match status" value="1"/>
</dbReference>
<feature type="transmembrane region" description="Helical" evidence="2">
    <location>
        <begin position="519"/>
        <end position="541"/>
    </location>
</feature>
<feature type="transmembrane region" description="Helical" evidence="2">
    <location>
        <begin position="876"/>
        <end position="895"/>
    </location>
</feature>
<feature type="transmembrane region" description="Helical" evidence="2">
    <location>
        <begin position="429"/>
        <end position="449"/>
    </location>
</feature>
<reference evidence="5" key="3">
    <citation type="submission" date="2021-06" db="EMBL/GenBank/DDBJ databases">
        <title>Updating the genus Pseudomonas: Description of 43 new species and partition of the Pseudomonas putida group.</title>
        <authorList>
            <person name="Girard L."/>
            <person name="Lood C."/>
            <person name="Vandamme P."/>
            <person name="Rokni-Zadeh H."/>
            <person name="Van Noort V."/>
            <person name="Hofte M."/>
            <person name="Lavigne R."/>
            <person name="De Mot R."/>
        </authorList>
    </citation>
    <scope>NUCLEOTIDE SEQUENCE</scope>
    <source>
        <strain evidence="5">SWRI12</strain>
    </source>
</reference>
<dbReference type="EMBL" id="JABWRB020000001">
    <property type="protein sequence ID" value="MBV4495139.1"/>
    <property type="molecule type" value="Genomic_DNA"/>
</dbReference>
<keyword evidence="2" id="KW-0812">Transmembrane</keyword>
<feature type="transmembrane region" description="Helical" evidence="2">
    <location>
        <begin position="385"/>
        <end position="408"/>
    </location>
</feature>
<feature type="domain" description="SSD" evidence="3">
    <location>
        <begin position="366"/>
        <end position="486"/>
    </location>
</feature>
<dbReference type="Gene3D" id="3.30.2090.10">
    <property type="entry name" value="Multidrug efflux transporter AcrB TolC docking domain, DN and DC subdomains"/>
    <property type="match status" value="2"/>
</dbReference>
<dbReference type="PANTHER" id="PTHR32063">
    <property type="match status" value="1"/>
</dbReference>
<evidence type="ECO:0000313" key="4">
    <source>
        <dbReference type="EMBL" id="MBC3393223.1"/>
    </source>
</evidence>
<dbReference type="SUPFAM" id="SSF82866">
    <property type="entry name" value="Multidrug efflux transporter AcrB transmembrane domain"/>
    <property type="match status" value="2"/>
</dbReference>
<dbReference type="AlphaFoldDB" id="A0A923FIU1"/>
<gene>
    <name evidence="5" type="ORF">HU715_007190</name>
    <name evidence="4" type="ORF">HU715_26550</name>
</gene>
<dbReference type="Gene3D" id="3.30.70.1440">
    <property type="entry name" value="Multidrug efflux transporter AcrB pore domain"/>
    <property type="match status" value="1"/>
</dbReference>
<sequence>MNISALSIRHPVPAVMLFILLTLFGLAGFERLAIQDFPDMDLPVVVISASLEGAAPEQLETEVARKIEDKLTSLRLLKHVTTTITDGAVNINVSFDIDKDGNEALNEVRNAVDSAMAQLPASLDTPSVARLTTSASALLTYVIDSDNLDEEALSWFVDNELSKQLLAVPGVAMIARTGGVDREVQVDLDPALMAGLGIRVADVANQLRAMQKDNSGGQGNLGSGQQAMRTLGAIDDPAALGAIDIPSGDGRLLALGQLADIRDTHAERSSRAFRDGRPVIGFQVTRSLGFSDVGVANDVRQAMATFEEQHPNVQIVEVSDTVKAVLANYHDSMNLLYEGMLLAVLVVWWFLLDWRATLIVATALPLSIIPTFGVMYLAGFTLNSVSLLALALVIGVLVDDAIVEIENIARHLRMGKTPLQAATEAADEIGLAVLATTVTLVAVFLPTAFMGGIAGKLFRQFGVTASVALLFSLLVARLLTPMMAAYFLKARNEADHDSALMTRYLGWIHLSLTRRKTTMALAGLCFVAALALVPLLPTSFLPAQDTGRSKITLELPPGTTLEHTSAMALQASERLRELPDVTHVFSSVGTASSSGSSPADITGAGDAVLTVELAPRDARERKQVEVEAQMRQVLRTLPGVRINVGGDGSGEKLNIVLASDDGDLLERTAGALEPQLRELRGIGNVSSSSALQRPEIQMRPDFARAAELGITSQDIADTLRMATYGEYSSQLGKINLSQRQVDVRVRMDSLLRDDLQAISQLRVTGRDGQVALASLGDISMGSGPAQISRLDRLRNVTLSVELNGRNLGEVMAEARQLPVMRNLPAEVKLVEQGELQLMTELFASFGLAMAIGVFCIYSVLVLLFHDFLQPATILSALPLSLGGALLALLICNFSFSLPSVIGLLMLMGIVTKNSILLVEYAIVARRDYGLGRYDALVDACHKRARPILMTTVAMGAGMLPTAMGMGEDPSFRQPMAVVVMGGLLTSTLLSLLVVPVIFTYVDDALEWLKRCTRSPREDGTAEGGNDIPPTNTRLGQ</sequence>
<feature type="transmembrane region" description="Helical" evidence="2">
    <location>
        <begin position="901"/>
        <end position="923"/>
    </location>
</feature>
<feature type="transmembrane region" description="Helical" evidence="2">
    <location>
        <begin position="335"/>
        <end position="351"/>
    </location>
</feature>
<feature type="transmembrane region" description="Helical" evidence="2">
    <location>
        <begin position="12"/>
        <end position="29"/>
    </location>
</feature>
<dbReference type="PROSITE" id="PS50156">
    <property type="entry name" value="SSD"/>
    <property type="match status" value="1"/>
</dbReference>
<feature type="transmembrane region" description="Helical" evidence="2">
    <location>
        <begin position="944"/>
        <end position="963"/>
    </location>
</feature>
<organism evidence="4">
    <name type="scientific">Pseudomonas zanjanensis</name>
    <dbReference type="NCBI Taxonomy" id="2745496"/>
    <lineage>
        <taxon>Bacteria</taxon>
        <taxon>Pseudomonadati</taxon>
        <taxon>Pseudomonadota</taxon>
        <taxon>Gammaproteobacteria</taxon>
        <taxon>Pseudomonadales</taxon>
        <taxon>Pseudomonadaceae</taxon>
        <taxon>Pseudomonas</taxon>
    </lineage>
</organism>
<dbReference type="GO" id="GO:0042910">
    <property type="term" value="F:xenobiotic transmembrane transporter activity"/>
    <property type="evidence" value="ECO:0007669"/>
    <property type="project" value="TreeGrafter"/>
</dbReference>
<feature type="transmembrane region" description="Helical" evidence="2">
    <location>
        <begin position="841"/>
        <end position="864"/>
    </location>
</feature>
<dbReference type="GO" id="GO:0005886">
    <property type="term" value="C:plasma membrane"/>
    <property type="evidence" value="ECO:0007669"/>
    <property type="project" value="TreeGrafter"/>
</dbReference>
<proteinExistence type="predicted"/>
<dbReference type="SUPFAM" id="SSF82714">
    <property type="entry name" value="Multidrug efflux transporter AcrB TolC docking domain, DN and DC subdomains"/>
    <property type="match status" value="2"/>
</dbReference>
<dbReference type="InterPro" id="IPR000731">
    <property type="entry name" value="SSD"/>
</dbReference>
<evidence type="ECO:0000313" key="6">
    <source>
        <dbReference type="Proteomes" id="UP000636518"/>
    </source>
</evidence>
<dbReference type="RefSeq" id="WP_186710334.1">
    <property type="nucleotide sequence ID" value="NZ_JABWRB020000001.1"/>
</dbReference>
<dbReference type="Gene3D" id="1.20.1640.10">
    <property type="entry name" value="Multidrug efflux transporter AcrB transmembrane domain"/>
    <property type="match status" value="2"/>
</dbReference>
<dbReference type="InterPro" id="IPR027463">
    <property type="entry name" value="AcrB_DN_DC_subdom"/>
</dbReference>
<reference evidence="4 6" key="1">
    <citation type="journal article" date="2020" name="Microorganisms">
        <title>Reliable Identification of Environmental Pseudomonas Isolates Using the rpoD Gene.</title>
        <authorList>
            <consortium name="The Broad Institute Genome Sequencing Platform"/>
            <person name="Girard L."/>
            <person name="Lood C."/>
            <person name="Rokni-Zadeh H."/>
            <person name="van Noort V."/>
            <person name="Lavigne R."/>
            <person name="De Mot R."/>
        </authorList>
    </citation>
    <scope>NUCLEOTIDE SEQUENCE</scope>
    <source>
        <strain evidence="4 6">SWRI12</strain>
    </source>
</reference>
<protein>
    <submittedName>
        <fullName evidence="4">Efflux RND transporter permease subunit</fullName>
    </submittedName>
</protein>
<name>A0A923FIU1_9PSED</name>
<feature type="region of interest" description="Disordered" evidence="1">
    <location>
        <begin position="1014"/>
        <end position="1036"/>
    </location>
</feature>
<feature type="transmembrane region" description="Helical" evidence="2">
    <location>
        <begin position="461"/>
        <end position="479"/>
    </location>
</feature>
<evidence type="ECO:0000259" key="3">
    <source>
        <dbReference type="PROSITE" id="PS50156"/>
    </source>
</evidence>
<reference evidence="4" key="2">
    <citation type="submission" date="2020-07" db="EMBL/GenBank/DDBJ databases">
        <authorList>
            <person name="Lood C."/>
            <person name="Girard L."/>
        </authorList>
    </citation>
    <scope>NUCLEOTIDE SEQUENCE</scope>
    <source>
        <strain evidence="4">SWRI12</strain>
    </source>
</reference>
<keyword evidence="2" id="KW-1133">Transmembrane helix</keyword>
<dbReference type="Gene3D" id="3.30.70.1430">
    <property type="entry name" value="Multidrug efflux transporter AcrB pore domain"/>
    <property type="match status" value="2"/>
</dbReference>
<feature type="transmembrane region" description="Helical" evidence="2">
    <location>
        <begin position="975"/>
        <end position="1001"/>
    </location>
</feature>
<keyword evidence="6" id="KW-1185">Reference proteome</keyword>
<evidence type="ECO:0000256" key="1">
    <source>
        <dbReference type="SAM" id="MobiDB-lite"/>
    </source>
</evidence>
<keyword evidence="2" id="KW-0472">Membrane</keyword>
<dbReference type="EMBL" id="JABWRB010000055">
    <property type="protein sequence ID" value="MBC3393223.1"/>
    <property type="molecule type" value="Genomic_DNA"/>
</dbReference>
<evidence type="ECO:0000256" key="2">
    <source>
        <dbReference type="SAM" id="Phobius"/>
    </source>
</evidence>
<accession>A0A923FIU1</accession>
<dbReference type="PANTHER" id="PTHR32063:SF77">
    <property type="entry name" value="ACR FAMILY TRANSPORT PROTEIN"/>
    <property type="match status" value="1"/>
</dbReference>
<comment type="caution">
    <text evidence="4">The sequence shown here is derived from an EMBL/GenBank/DDBJ whole genome shotgun (WGS) entry which is preliminary data.</text>
</comment>
<evidence type="ECO:0000313" key="5">
    <source>
        <dbReference type="EMBL" id="MBV4495139.1"/>
    </source>
</evidence>
<dbReference type="InterPro" id="IPR001036">
    <property type="entry name" value="Acrflvin-R"/>
</dbReference>